<comment type="caution">
    <text evidence="1">The sequence shown here is derived from an EMBL/GenBank/DDBJ whole genome shotgun (WGS) entry which is preliminary data.</text>
</comment>
<evidence type="ECO:0000313" key="1">
    <source>
        <dbReference type="EMBL" id="MBK1780592.1"/>
    </source>
</evidence>
<protein>
    <submittedName>
        <fullName evidence="1">Uncharacterized protein</fullName>
    </submittedName>
</protein>
<name>A0ABS1E9X1_9BURK</name>
<dbReference type="EMBL" id="JAENGP010000004">
    <property type="protein sequence ID" value="MBK1780592.1"/>
    <property type="molecule type" value="Genomic_DNA"/>
</dbReference>
<organism evidence="1 2">
    <name type="scientific">Advenella mandrilli</name>
    <dbReference type="NCBI Taxonomy" id="2800330"/>
    <lineage>
        <taxon>Bacteria</taxon>
        <taxon>Pseudomonadati</taxon>
        <taxon>Pseudomonadota</taxon>
        <taxon>Betaproteobacteria</taxon>
        <taxon>Burkholderiales</taxon>
        <taxon>Alcaligenaceae</taxon>
    </lineage>
</organism>
<accession>A0ABS1E9X1</accession>
<dbReference type="RefSeq" id="WP_200234623.1">
    <property type="nucleotide sequence ID" value="NZ_JAENGP010000004.1"/>
</dbReference>
<gene>
    <name evidence="1" type="ORF">JHL22_05120</name>
</gene>
<sequence length="68" mass="7944">MNTFTLLPDGNLLHDSGFVLITENEMIRLDVLTFDEFVAWMNQEEEGALDERFRQLLVDALGFLRRLN</sequence>
<keyword evidence="2" id="KW-1185">Reference proteome</keyword>
<reference evidence="1 2" key="1">
    <citation type="submission" date="2020-12" db="EMBL/GenBank/DDBJ databases">
        <authorList>
            <person name="Lu T."/>
            <person name="Wang Q."/>
            <person name="Han X."/>
        </authorList>
    </citation>
    <scope>NUCLEOTIDE SEQUENCE [LARGE SCALE GENOMIC DNA]</scope>
    <source>
        <strain evidence="1 2">WQ 585</strain>
    </source>
</reference>
<proteinExistence type="predicted"/>
<evidence type="ECO:0000313" key="2">
    <source>
        <dbReference type="Proteomes" id="UP000635316"/>
    </source>
</evidence>
<dbReference type="Proteomes" id="UP000635316">
    <property type="component" value="Unassembled WGS sequence"/>
</dbReference>